<dbReference type="Gene3D" id="1.10.1130.10">
    <property type="entry name" value="Flavocytochrome C3, Chain A"/>
    <property type="match status" value="1"/>
</dbReference>
<feature type="region of interest" description="Disordered" evidence="1">
    <location>
        <begin position="637"/>
        <end position="659"/>
    </location>
</feature>
<feature type="signal peptide" evidence="2">
    <location>
        <begin position="1"/>
        <end position="26"/>
    </location>
</feature>
<gene>
    <name evidence="3" type="ORF">EV148_1078</name>
</gene>
<evidence type="ECO:0000313" key="3">
    <source>
        <dbReference type="EMBL" id="TCO38724.1"/>
    </source>
</evidence>
<evidence type="ECO:0000256" key="1">
    <source>
        <dbReference type="SAM" id="MobiDB-lite"/>
    </source>
</evidence>
<evidence type="ECO:0000313" key="4">
    <source>
        <dbReference type="Proteomes" id="UP000294862"/>
    </source>
</evidence>
<protein>
    <submittedName>
        <fullName evidence="3">Uncharacterized protein</fullName>
    </submittedName>
</protein>
<evidence type="ECO:0000256" key="2">
    <source>
        <dbReference type="SAM" id="SignalP"/>
    </source>
</evidence>
<comment type="caution">
    <text evidence="3">The sequence shown here is derived from an EMBL/GenBank/DDBJ whole genome shotgun (WGS) entry which is preliminary data.</text>
</comment>
<dbReference type="InterPro" id="IPR036280">
    <property type="entry name" value="Multihaem_cyt_sf"/>
</dbReference>
<dbReference type="SUPFAM" id="SSF48695">
    <property type="entry name" value="Multiheme cytochromes"/>
    <property type="match status" value="1"/>
</dbReference>
<dbReference type="Proteomes" id="UP000294862">
    <property type="component" value="Unassembled WGS sequence"/>
</dbReference>
<name>A0A4R2I3Q8_9GAMM</name>
<keyword evidence="2" id="KW-0732">Signal</keyword>
<feature type="chain" id="PRO_5020824996" evidence="2">
    <location>
        <begin position="27"/>
        <end position="659"/>
    </location>
</feature>
<sequence>MTGTVSRLARRAAIALSFLVAGAAVAAPDGAHDWLDVSKRLAHLGGGVDFTPHGTQPGLFNDLIYSDNCAACHRGTNTAGQPTQTTFRPYSTWAGSMMANATRDPLFWAALDVANNDVPGAGDFCLRCHTPRGWFGGHVVKGAFGGANDVTLGSAGCLLSGRYDSADDLDSDFGGTTCHYCHRLMPQGPLGEPGYIGNANAWLDDGECENTGEFEPCRRGPYTYTGDGSQPPHAWVQSAYHAQSAICGLCHDVSTPDTSSGPLKTLKLANGIDSGLPFPIERTFSEWQQSAFADVVFRDGLDPAVTGQAFPAKGAVCQTCHMPSSEDPDASACVFSGFPSRTGNLPVHAFAGGNTWVPGILKGQYGAGIVANGGIDRSEAFDQTIAWARQMLAGAASLSTTIQGYTPPSGSTPGSLAVQVKVTNLSGHKLPSGYSEGRRMWLNLQVRDAANALVFESAAYDDTSAMLAQDPQARVYEVLQGIYNHNGTNACDVVDGEGNAMFHFVLNDCIAKDTRIPPAGFRPATSGDPNGYTLRPVGATYPETSPGSGILVNYDSASYAITVPAGTSGPLTVTARLYYQTASRDYIEFLRDQAVENGTPAENTLCASGPGRPFAVGPQDRSRGEYAYQLWNNAVDDPLQPGYGKSPPELMQSASATTP</sequence>
<organism evidence="3 4">
    <name type="scientific">Dokdonella fugitiva</name>
    <dbReference type="NCBI Taxonomy" id="328517"/>
    <lineage>
        <taxon>Bacteria</taxon>
        <taxon>Pseudomonadati</taxon>
        <taxon>Pseudomonadota</taxon>
        <taxon>Gammaproteobacteria</taxon>
        <taxon>Lysobacterales</taxon>
        <taxon>Rhodanobacteraceae</taxon>
        <taxon>Dokdonella</taxon>
    </lineage>
</organism>
<dbReference type="OrthoDB" id="9779283at2"/>
<keyword evidence="4" id="KW-1185">Reference proteome</keyword>
<proteinExistence type="predicted"/>
<dbReference type="AlphaFoldDB" id="A0A4R2I3Q8"/>
<dbReference type="EMBL" id="SLWQ01000007">
    <property type="protein sequence ID" value="TCO38724.1"/>
    <property type="molecule type" value="Genomic_DNA"/>
</dbReference>
<dbReference type="RefSeq" id="WP_131998792.1">
    <property type="nucleotide sequence ID" value="NZ_SLWQ01000007.1"/>
</dbReference>
<reference evidence="3 4" key="1">
    <citation type="journal article" date="2015" name="Stand. Genomic Sci.">
        <title>Genomic Encyclopedia of Bacterial and Archaeal Type Strains, Phase III: the genomes of soil and plant-associated and newly described type strains.</title>
        <authorList>
            <person name="Whitman W.B."/>
            <person name="Woyke T."/>
            <person name="Klenk H.P."/>
            <person name="Zhou Y."/>
            <person name="Lilburn T.G."/>
            <person name="Beck B.J."/>
            <person name="De Vos P."/>
            <person name="Vandamme P."/>
            <person name="Eisen J.A."/>
            <person name="Garrity G."/>
            <person name="Hugenholtz P."/>
            <person name="Kyrpides N.C."/>
        </authorList>
    </citation>
    <scope>NUCLEOTIDE SEQUENCE [LARGE SCALE GENOMIC DNA]</scope>
    <source>
        <strain evidence="3 4">A3</strain>
    </source>
</reference>
<accession>A0A4R2I3Q8</accession>